<gene>
    <name evidence="2" type="ORF">FE257_000398</name>
</gene>
<dbReference type="InterPro" id="IPR023374">
    <property type="entry name" value="AttH-like_dom_sf"/>
</dbReference>
<feature type="signal peptide" evidence="1">
    <location>
        <begin position="1"/>
        <end position="25"/>
    </location>
</feature>
<dbReference type="Gene3D" id="2.40.370.10">
    <property type="entry name" value="AttH-like domain"/>
    <property type="match status" value="2"/>
</dbReference>
<evidence type="ECO:0000313" key="2">
    <source>
        <dbReference type="EMBL" id="KAF9892809.1"/>
    </source>
</evidence>
<reference evidence="2" key="1">
    <citation type="journal article" date="2019" name="Beilstein J. Org. Chem.">
        <title>Nanangenines: drimane sesquiterpenoids as the dominant metabolite cohort of a novel Australian fungus, Aspergillus nanangensis.</title>
        <authorList>
            <person name="Lacey H.J."/>
            <person name="Gilchrist C.L.M."/>
            <person name="Crombie A."/>
            <person name="Kalaitzis J.A."/>
            <person name="Vuong D."/>
            <person name="Rutledge P.J."/>
            <person name="Turner P."/>
            <person name="Pitt J.I."/>
            <person name="Lacey E."/>
            <person name="Chooi Y.H."/>
            <person name="Piggott A.M."/>
        </authorList>
    </citation>
    <scope>NUCLEOTIDE SEQUENCE</scope>
    <source>
        <strain evidence="2">MST-FP2251</strain>
    </source>
</reference>
<dbReference type="PANTHER" id="PTHR40617:SF1">
    <property type="entry name" value="ATTH DOMAIN-CONTAINING PROTEIN-RELATED"/>
    <property type="match status" value="1"/>
</dbReference>
<dbReference type="AlphaFoldDB" id="A0AAD4CU81"/>
<feature type="non-terminal residue" evidence="2">
    <location>
        <position position="1"/>
    </location>
</feature>
<comment type="caution">
    <text evidence="2">The sequence shown here is derived from an EMBL/GenBank/DDBJ whole genome shotgun (WGS) entry which is preliminary data.</text>
</comment>
<feature type="chain" id="PRO_5042289223" evidence="1">
    <location>
        <begin position="26"/>
        <end position="512"/>
    </location>
</feature>
<reference evidence="2" key="2">
    <citation type="submission" date="2020-02" db="EMBL/GenBank/DDBJ databases">
        <authorList>
            <person name="Gilchrist C.L.M."/>
            <person name="Chooi Y.-H."/>
        </authorList>
    </citation>
    <scope>NUCLEOTIDE SEQUENCE</scope>
    <source>
        <strain evidence="2">MST-FP2251</strain>
    </source>
</reference>
<dbReference type="InterPro" id="IPR053112">
    <property type="entry name" value="Fungal_Dehydratase/Hydratase"/>
</dbReference>
<proteinExistence type="predicted"/>
<protein>
    <submittedName>
        <fullName evidence="2">Uncharacterized protein</fullName>
    </submittedName>
</protein>
<keyword evidence="3" id="KW-1185">Reference proteome</keyword>
<sequence length="512" mass="55990">MRLFVGLFSLPLILLLLLNASVVSAKIGPSCLKVVLALAGRPSELFEKFQREICDQGCQPTVPHWDLWTRNNTFVPAVRNMMKRLDAPRQEDVMLKLGDDAADIIKSRCGPKLQGRDICSDDETLAAFGNCFKTNFLRAAMKNLPSLLPLVSEEVCREQHEWLQKDQLWDEIIPNNMRAYASVCKTLGDGVQVMDGMIMRAGILLATTSILAITSSATYDISPETFEGSYKDLGLPTIYDLASTQLGNLNGSRATNSWITGTNGEQYFITTLYTSYGMDGVQDVFRGSILELTSMEYHYTFQAGKGSNQVDPAGRFKVGLNDGWFEAISEDNYGIMGVHSLDANATFNLTYHATSKPLINGGTGVVMFGGSEMGEWALPACKTEGFLVVNGEQVTVDPAHSLTWYDRGLGTGGFTNWTWYGLLMPQTGDMISLWAGDTQEVETSQRFASIRSASGGQTVCGATFTPDFSHVWPGAAGKSFPLAWTVQIPCVDADFKVEAVTENQLNLGSIPS</sequence>
<dbReference type="Proteomes" id="UP001194746">
    <property type="component" value="Unassembled WGS sequence"/>
</dbReference>
<evidence type="ECO:0000256" key="1">
    <source>
        <dbReference type="SAM" id="SignalP"/>
    </source>
</evidence>
<evidence type="ECO:0000313" key="3">
    <source>
        <dbReference type="Proteomes" id="UP001194746"/>
    </source>
</evidence>
<dbReference type="SUPFAM" id="SSF159245">
    <property type="entry name" value="AttH-like"/>
    <property type="match status" value="1"/>
</dbReference>
<dbReference type="EMBL" id="VCAU01000010">
    <property type="protein sequence ID" value="KAF9892809.1"/>
    <property type="molecule type" value="Genomic_DNA"/>
</dbReference>
<dbReference type="PANTHER" id="PTHR40617">
    <property type="entry name" value="TERPENE CYCLASE ASQC"/>
    <property type="match status" value="1"/>
</dbReference>
<accession>A0AAD4CU81</accession>
<organism evidence="2 3">
    <name type="scientific">Aspergillus nanangensis</name>
    <dbReference type="NCBI Taxonomy" id="2582783"/>
    <lineage>
        <taxon>Eukaryota</taxon>
        <taxon>Fungi</taxon>
        <taxon>Dikarya</taxon>
        <taxon>Ascomycota</taxon>
        <taxon>Pezizomycotina</taxon>
        <taxon>Eurotiomycetes</taxon>
        <taxon>Eurotiomycetidae</taxon>
        <taxon>Eurotiales</taxon>
        <taxon>Aspergillaceae</taxon>
        <taxon>Aspergillus</taxon>
        <taxon>Aspergillus subgen. Circumdati</taxon>
    </lineage>
</organism>
<name>A0AAD4CU81_ASPNN</name>
<keyword evidence="1" id="KW-0732">Signal</keyword>